<dbReference type="Proteomes" id="UP000815325">
    <property type="component" value="Unassembled WGS sequence"/>
</dbReference>
<evidence type="ECO:0000313" key="1">
    <source>
        <dbReference type="EMBL" id="KAF5831351.1"/>
    </source>
</evidence>
<reference evidence="1" key="1">
    <citation type="submission" date="2017-08" db="EMBL/GenBank/DDBJ databases">
        <authorList>
            <person name="Polle J.E."/>
            <person name="Barry K."/>
            <person name="Cushman J."/>
            <person name="Schmutz J."/>
            <person name="Tran D."/>
            <person name="Hathwaick L.T."/>
            <person name="Yim W.C."/>
            <person name="Jenkins J."/>
            <person name="Mckie-Krisberg Z.M."/>
            <person name="Prochnik S."/>
            <person name="Lindquist E."/>
            <person name="Dockter R.B."/>
            <person name="Adam C."/>
            <person name="Molina H."/>
            <person name="Bunkerborg J."/>
            <person name="Jin E."/>
            <person name="Buchheim M."/>
            <person name="Magnuson J."/>
        </authorList>
    </citation>
    <scope>NUCLEOTIDE SEQUENCE</scope>
    <source>
        <strain evidence="1">CCAP 19/18</strain>
    </source>
</reference>
<protein>
    <recommendedName>
        <fullName evidence="3">Encoded protein</fullName>
    </recommendedName>
</protein>
<comment type="caution">
    <text evidence="1">The sequence shown here is derived from an EMBL/GenBank/DDBJ whole genome shotgun (WGS) entry which is preliminary data.</text>
</comment>
<evidence type="ECO:0008006" key="3">
    <source>
        <dbReference type="Google" id="ProtNLM"/>
    </source>
</evidence>
<gene>
    <name evidence="1" type="ORF">DUNSADRAFT_13258</name>
</gene>
<sequence length="68" mass="7748">MQAHTMLIPCSCKLIPSSHHASPYVDPTDYISIHIRQPKPGWWRQETLLFGQHQRLTGHIKKGSGMQA</sequence>
<name>A0ABQ7G9S3_DUNSA</name>
<proteinExistence type="predicted"/>
<keyword evidence="2" id="KW-1185">Reference proteome</keyword>
<organism evidence="1 2">
    <name type="scientific">Dunaliella salina</name>
    <name type="common">Green alga</name>
    <name type="synonym">Protococcus salinus</name>
    <dbReference type="NCBI Taxonomy" id="3046"/>
    <lineage>
        <taxon>Eukaryota</taxon>
        <taxon>Viridiplantae</taxon>
        <taxon>Chlorophyta</taxon>
        <taxon>core chlorophytes</taxon>
        <taxon>Chlorophyceae</taxon>
        <taxon>CS clade</taxon>
        <taxon>Chlamydomonadales</taxon>
        <taxon>Dunaliellaceae</taxon>
        <taxon>Dunaliella</taxon>
    </lineage>
</organism>
<dbReference type="EMBL" id="MU069955">
    <property type="protein sequence ID" value="KAF5831351.1"/>
    <property type="molecule type" value="Genomic_DNA"/>
</dbReference>
<evidence type="ECO:0000313" key="2">
    <source>
        <dbReference type="Proteomes" id="UP000815325"/>
    </source>
</evidence>
<accession>A0ABQ7G9S3</accession>